<dbReference type="PANTHER" id="PTHR11122">
    <property type="entry name" value="APOSPORY-ASSOCIATED PROTEIN C-RELATED"/>
    <property type="match status" value="1"/>
</dbReference>
<comment type="caution">
    <text evidence="1">The sequence shown here is derived from an EMBL/GenBank/DDBJ whole genome shotgun (WGS) entry which is preliminary data.</text>
</comment>
<gene>
    <name evidence="1" type="ORF">FHS94_000442</name>
</gene>
<proteinExistence type="predicted"/>
<accession>A0A7W9BAU7</accession>
<dbReference type="AlphaFoldDB" id="A0A7W9BAU7"/>
<dbReference type="InterPro" id="IPR011013">
    <property type="entry name" value="Gal_mutarotase_sf_dom"/>
</dbReference>
<dbReference type="Gene3D" id="2.70.98.10">
    <property type="match status" value="1"/>
</dbReference>
<evidence type="ECO:0000313" key="1">
    <source>
        <dbReference type="EMBL" id="MBB5713623.1"/>
    </source>
</evidence>
<evidence type="ECO:0000313" key="2">
    <source>
        <dbReference type="Proteomes" id="UP000546200"/>
    </source>
</evidence>
<protein>
    <submittedName>
        <fullName evidence="1">Galactose mutarotase-like enzyme</fullName>
    </submittedName>
</protein>
<dbReference type="Pfam" id="PF01263">
    <property type="entry name" value="Aldose_epim"/>
    <property type="match status" value="1"/>
</dbReference>
<reference evidence="1 2" key="1">
    <citation type="submission" date="2020-08" db="EMBL/GenBank/DDBJ databases">
        <title>Genomic Encyclopedia of Type Strains, Phase IV (KMG-IV): sequencing the most valuable type-strain genomes for metagenomic binning, comparative biology and taxonomic classification.</title>
        <authorList>
            <person name="Goeker M."/>
        </authorList>
    </citation>
    <scope>NUCLEOTIDE SEQUENCE [LARGE SCALE GENOMIC DNA]</scope>
    <source>
        <strain evidence="1 2">DSM 100044</strain>
    </source>
</reference>
<organism evidence="1 2">
    <name type="scientific">Sphingomonas aerophila</name>
    <dbReference type="NCBI Taxonomy" id="1344948"/>
    <lineage>
        <taxon>Bacteria</taxon>
        <taxon>Pseudomonadati</taxon>
        <taxon>Pseudomonadota</taxon>
        <taxon>Alphaproteobacteria</taxon>
        <taxon>Sphingomonadales</taxon>
        <taxon>Sphingomonadaceae</taxon>
        <taxon>Sphingomonas</taxon>
    </lineage>
</organism>
<dbReference type="SUPFAM" id="SSF74650">
    <property type="entry name" value="Galactose mutarotase-like"/>
    <property type="match status" value="1"/>
</dbReference>
<dbReference type="EMBL" id="JACIJK010000001">
    <property type="protein sequence ID" value="MBB5713623.1"/>
    <property type="molecule type" value="Genomic_DNA"/>
</dbReference>
<sequence length="307" mass="33049">MADENENAIDPRREMVRIQSNILSAAINPFGAELSHLEHLGEDEASRELMTDADPAFWRGRAPLLFPIVGALSGGVLRHDGRDYPMDKHGFARHSLFDIVETGDAHAVFALSDNEETRAIYPFAFRLEVAYRLDGATLSIGVTVTNPGDAPLPASFGFHPAFAWPLPGAGEKDTHRITFSADEPGALKAIAGDGTIAAAEVPSPLQGGRVLHLNDDLFAHDALVWNPVHSQSVTYGAEVGPKLEIAFPDTPMLGIWTKPGARFVCVEPWHGIADPEGYAGEYRDKPGVFVVEPGGAKHIGMSVTLTD</sequence>
<dbReference type="GO" id="GO:0030246">
    <property type="term" value="F:carbohydrate binding"/>
    <property type="evidence" value="ECO:0007669"/>
    <property type="project" value="InterPro"/>
</dbReference>
<dbReference type="Proteomes" id="UP000546200">
    <property type="component" value="Unassembled WGS sequence"/>
</dbReference>
<dbReference type="InterPro" id="IPR008183">
    <property type="entry name" value="Aldose_1/G6P_1-epimerase"/>
</dbReference>
<name>A0A7W9BAU7_9SPHN</name>
<dbReference type="InterPro" id="IPR014718">
    <property type="entry name" value="GH-type_carb-bd"/>
</dbReference>
<dbReference type="GO" id="GO:0016853">
    <property type="term" value="F:isomerase activity"/>
    <property type="evidence" value="ECO:0007669"/>
    <property type="project" value="InterPro"/>
</dbReference>
<dbReference type="GO" id="GO:0005975">
    <property type="term" value="P:carbohydrate metabolic process"/>
    <property type="evidence" value="ECO:0007669"/>
    <property type="project" value="InterPro"/>
</dbReference>
<dbReference type="PANTHER" id="PTHR11122:SF13">
    <property type="entry name" value="GLUCOSE-6-PHOSPHATE 1-EPIMERASE"/>
    <property type="match status" value="1"/>
</dbReference>
<dbReference type="InterPro" id="IPR037481">
    <property type="entry name" value="LacX"/>
</dbReference>
<keyword evidence="2" id="KW-1185">Reference proteome</keyword>
<dbReference type="CDD" id="cd09024">
    <property type="entry name" value="Aldose_epim_lacX"/>
    <property type="match status" value="1"/>
</dbReference>